<dbReference type="EMBL" id="AHFB01000095">
    <property type="protein sequence ID" value="EOO29044.1"/>
    <property type="molecule type" value="Genomic_DNA"/>
</dbReference>
<evidence type="ECO:0000313" key="1">
    <source>
        <dbReference type="EMBL" id="EOO29044.1"/>
    </source>
</evidence>
<dbReference type="Proteomes" id="UP000014018">
    <property type="component" value="Unassembled WGS sequence"/>
</dbReference>
<comment type="caution">
    <text evidence="1">The sequence shown here is derived from an EMBL/GenBank/DDBJ whole genome shotgun (WGS) entry which is preliminary data.</text>
</comment>
<dbReference type="RefSeq" id="WP_016111739.1">
    <property type="nucleotide sequence ID" value="NZ_KB976192.1"/>
</dbReference>
<evidence type="ECO:0000313" key="2">
    <source>
        <dbReference type="Proteomes" id="UP000014018"/>
    </source>
</evidence>
<name>A0A9W5PLW7_BACCE</name>
<dbReference type="AlphaFoldDB" id="A0A9W5PLW7"/>
<reference evidence="1 2" key="1">
    <citation type="submission" date="2012-12" db="EMBL/GenBank/DDBJ databases">
        <title>The Genome Sequence of Bacillus cereus VD133.</title>
        <authorList>
            <consortium name="The Broad Institute Genome Sequencing Platform"/>
            <consortium name="The Broad Institute Genome Sequencing Center for Infectious Disease"/>
            <person name="Feldgarden M."/>
            <person name="Van der Auwera G.A."/>
            <person name="Mahillon J."/>
            <person name="Duprez V."/>
            <person name="Timmery S."/>
            <person name="Mattelet C."/>
            <person name="Dierick K."/>
            <person name="Sun M."/>
            <person name="Yu Z."/>
            <person name="Zhu L."/>
            <person name="Hu X."/>
            <person name="Shank E.B."/>
            <person name="Swiecicka I."/>
            <person name="Hansen B.M."/>
            <person name="Andrup L."/>
            <person name="Walker B."/>
            <person name="Young S.K."/>
            <person name="Zeng Q."/>
            <person name="Gargeya S."/>
            <person name="Fitzgerald M."/>
            <person name="Haas B."/>
            <person name="Abouelleil A."/>
            <person name="Alvarado L."/>
            <person name="Arachchi H.M."/>
            <person name="Berlin A.M."/>
            <person name="Chapman S.B."/>
            <person name="Dewar J."/>
            <person name="Goldberg J."/>
            <person name="Griggs A."/>
            <person name="Gujja S."/>
            <person name="Hansen M."/>
            <person name="Howarth C."/>
            <person name="Imamovic A."/>
            <person name="Larimer J."/>
            <person name="McCowan C."/>
            <person name="Murphy C."/>
            <person name="Neiman D."/>
            <person name="Pearson M."/>
            <person name="Priest M."/>
            <person name="Roberts A."/>
            <person name="Saif S."/>
            <person name="Shea T."/>
            <person name="Sisk P."/>
            <person name="Sykes S."/>
            <person name="Wortman J."/>
            <person name="Nusbaum C."/>
            <person name="Birren B."/>
        </authorList>
    </citation>
    <scope>NUCLEOTIDE SEQUENCE [LARGE SCALE GENOMIC DNA]</scope>
    <source>
        <strain evidence="1 2">VD133</strain>
    </source>
</reference>
<protein>
    <submittedName>
        <fullName evidence="1">Uncharacterized protein</fullName>
    </submittedName>
</protein>
<proteinExistence type="predicted"/>
<accession>A0A9W5PLW7</accession>
<organism evidence="1 2">
    <name type="scientific">Bacillus cereus VD133</name>
    <dbReference type="NCBI Taxonomy" id="1053233"/>
    <lineage>
        <taxon>Bacteria</taxon>
        <taxon>Bacillati</taxon>
        <taxon>Bacillota</taxon>
        <taxon>Bacilli</taxon>
        <taxon>Bacillales</taxon>
        <taxon>Bacillaceae</taxon>
        <taxon>Bacillus</taxon>
        <taxon>Bacillus cereus group</taxon>
    </lineage>
</organism>
<gene>
    <name evidence="1" type="ORF">IIU_05726</name>
</gene>
<sequence>MMEQQFEVKPIGVRYICDICHIGEMCPTGNNFFMEDPPKLEHMCNQCGAKIKLTDKYPIIKYQYS</sequence>